<feature type="compositionally biased region" description="Basic and acidic residues" evidence="1">
    <location>
        <begin position="143"/>
        <end position="156"/>
    </location>
</feature>
<feature type="compositionally biased region" description="Polar residues" evidence="1">
    <location>
        <begin position="1"/>
        <end position="10"/>
    </location>
</feature>
<accession>A0ABQ4FR57</accession>
<organism evidence="2 3">
    <name type="scientific">Microbispora corallina</name>
    <dbReference type="NCBI Taxonomy" id="83302"/>
    <lineage>
        <taxon>Bacteria</taxon>
        <taxon>Bacillati</taxon>
        <taxon>Actinomycetota</taxon>
        <taxon>Actinomycetes</taxon>
        <taxon>Streptosporangiales</taxon>
        <taxon>Streptosporangiaceae</taxon>
        <taxon>Microbispora</taxon>
    </lineage>
</organism>
<comment type="caution">
    <text evidence="2">The sequence shown here is derived from an EMBL/GenBank/DDBJ whole genome shotgun (WGS) entry which is preliminary data.</text>
</comment>
<keyword evidence="3" id="KW-1185">Reference proteome</keyword>
<sequence>MTEPMETNGSGPAGADRQGSGQRRPDPLGSAGEEAMKLLDALQQRVGREFGKGLVKGGMSGIGSAFGGTGGGRTVDVWGEAVAEGHGDEYICRACPVCRVIAARRDAGGDVADHLIAAGGELFAAFRQAVDALQRPSRPSGHRPPDGPGVERIDLG</sequence>
<name>A0ABQ4FR57_9ACTN</name>
<feature type="region of interest" description="Disordered" evidence="1">
    <location>
        <begin position="134"/>
        <end position="156"/>
    </location>
</feature>
<evidence type="ECO:0000313" key="3">
    <source>
        <dbReference type="Proteomes" id="UP000603904"/>
    </source>
</evidence>
<proteinExistence type="predicted"/>
<dbReference type="EMBL" id="BOOC01000001">
    <property type="protein sequence ID" value="GIH37304.1"/>
    <property type="molecule type" value="Genomic_DNA"/>
</dbReference>
<feature type="region of interest" description="Disordered" evidence="1">
    <location>
        <begin position="1"/>
        <end position="33"/>
    </location>
</feature>
<evidence type="ECO:0000313" key="2">
    <source>
        <dbReference type="EMBL" id="GIH37304.1"/>
    </source>
</evidence>
<evidence type="ECO:0000256" key="1">
    <source>
        <dbReference type="SAM" id="MobiDB-lite"/>
    </source>
</evidence>
<protein>
    <submittedName>
        <fullName evidence="2">Uncharacterized protein</fullName>
    </submittedName>
</protein>
<gene>
    <name evidence="2" type="ORF">Mco01_03040</name>
</gene>
<reference evidence="2 3" key="1">
    <citation type="submission" date="2021-01" db="EMBL/GenBank/DDBJ databases">
        <title>Whole genome shotgun sequence of Microbispora corallina NBRC 16416.</title>
        <authorList>
            <person name="Komaki H."/>
            <person name="Tamura T."/>
        </authorList>
    </citation>
    <scope>NUCLEOTIDE SEQUENCE [LARGE SCALE GENOMIC DNA]</scope>
    <source>
        <strain evidence="2 3">NBRC 16416</strain>
    </source>
</reference>
<dbReference type="Proteomes" id="UP000603904">
    <property type="component" value="Unassembled WGS sequence"/>
</dbReference>